<dbReference type="GO" id="GO:0006107">
    <property type="term" value="P:oxaloacetate metabolic process"/>
    <property type="evidence" value="ECO:0007669"/>
    <property type="project" value="UniProtKB-ARBA"/>
</dbReference>
<keyword evidence="5" id="KW-1185">Reference proteome</keyword>
<dbReference type="PANTHER" id="PTHR11820:SF7">
    <property type="entry name" value="ACYLPYRUVASE FAHD1, MITOCHONDRIAL"/>
    <property type="match status" value="1"/>
</dbReference>
<dbReference type="GO" id="GO:0018773">
    <property type="term" value="F:acetylpyruvate hydrolase activity"/>
    <property type="evidence" value="ECO:0007669"/>
    <property type="project" value="TreeGrafter"/>
</dbReference>
<gene>
    <name evidence="4" type="ORF">GMORB2_1745</name>
</gene>
<dbReference type="RefSeq" id="XP_035320557.1">
    <property type="nucleotide sequence ID" value="XM_035463726.1"/>
</dbReference>
<protein>
    <submittedName>
        <fullName evidence="4">2-keto-4-pentenoate hydratase/2-oxohepta-3-ene-1,7-dioic acid hydratase (Catechol pathway)</fullName>
    </submittedName>
</protein>
<name>A0A9P4YSD9_9HYPO</name>
<dbReference type="InterPro" id="IPR011234">
    <property type="entry name" value="Fumarylacetoacetase-like_C"/>
</dbReference>
<evidence type="ECO:0000313" key="5">
    <source>
        <dbReference type="Proteomes" id="UP000749293"/>
    </source>
</evidence>
<dbReference type="SUPFAM" id="SSF56529">
    <property type="entry name" value="FAH"/>
    <property type="match status" value="1"/>
</dbReference>
<reference evidence="4" key="1">
    <citation type="submission" date="2020-03" db="EMBL/GenBank/DDBJ databases">
        <title>Site-based positive gene gene selection in Geosmithia morbida across the United States reveals a broad range of putative effectors and factors for local host and environmental adapation.</title>
        <authorList>
            <person name="Onufrak A."/>
            <person name="Murdoch R.W."/>
            <person name="Gazis R."/>
            <person name="Huff M."/>
            <person name="Staton M."/>
            <person name="Klingeman W."/>
            <person name="Hadziabdic D."/>
        </authorList>
    </citation>
    <scope>NUCLEOTIDE SEQUENCE</scope>
    <source>
        <strain evidence="4">1262</strain>
    </source>
</reference>
<evidence type="ECO:0000313" key="4">
    <source>
        <dbReference type="EMBL" id="KAF4121905.1"/>
    </source>
</evidence>
<accession>A0A9P4YSD9</accession>
<dbReference type="Proteomes" id="UP000749293">
    <property type="component" value="Unassembled WGS sequence"/>
</dbReference>
<comment type="caution">
    <text evidence="4">The sequence shown here is derived from an EMBL/GenBank/DDBJ whole genome shotgun (WGS) entry which is preliminary data.</text>
</comment>
<sequence length="294" mass="30786">MGSIPATWDRFVLFESADGKELCGEPVDKDVDVGEAVAAGETVMVNVLDVSSALSEGGRPTGETASIHKLLSPIRPSEVGTVRCVGLNFKDHAAELQCPLPDIPEVFFKPSNTITNPSSPIILPSCAPSAVDAEVELAVIIGRDCRNVSVAEAPAYILGYTAANDVTARDVQKQTSQWGFSKSFDGFCPLGPCIVRASAMCSAVSGVGLKSVLDGEVLQDGSTDEFIFSVGEIVAHLSRDTTLPRGTVILTGTPSGIGHSKKPPRYLKPGCDLSVSITPSIGTLRNKVVSSSKV</sequence>
<dbReference type="Gene3D" id="3.90.850.10">
    <property type="entry name" value="Fumarylacetoacetase-like, C-terminal domain"/>
    <property type="match status" value="1"/>
</dbReference>
<organism evidence="4 5">
    <name type="scientific">Geosmithia morbida</name>
    <dbReference type="NCBI Taxonomy" id="1094350"/>
    <lineage>
        <taxon>Eukaryota</taxon>
        <taxon>Fungi</taxon>
        <taxon>Dikarya</taxon>
        <taxon>Ascomycota</taxon>
        <taxon>Pezizomycotina</taxon>
        <taxon>Sordariomycetes</taxon>
        <taxon>Hypocreomycetidae</taxon>
        <taxon>Hypocreales</taxon>
        <taxon>Bionectriaceae</taxon>
        <taxon>Geosmithia</taxon>
    </lineage>
</organism>
<evidence type="ECO:0000256" key="1">
    <source>
        <dbReference type="ARBA" id="ARBA00010211"/>
    </source>
</evidence>
<proteinExistence type="inferred from homology"/>
<dbReference type="GO" id="GO:0046872">
    <property type="term" value="F:metal ion binding"/>
    <property type="evidence" value="ECO:0007669"/>
    <property type="project" value="UniProtKB-KW"/>
</dbReference>
<evidence type="ECO:0000256" key="2">
    <source>
        <dbReference type="ARBA" id="ARBA00022723"/>
    </source>
</evidence>
<dbReference type="PANTHER" id="PTHR11820">
    <property type="entry name" value="ACYLPYRUVASE"/>
    <property type="match status" value="1"/>
</dbReference>
<evidence type="ECO:0000259" key="3">
    <source>
        <dbReference type="Pfam" id="PF01557"/>
    </source>
</evidence>
<dbReference type="OrthoDB" id="411064at2759"/>
<dbReference type="EMBL" id="JAANYQ010000011">
    <property type="protein sequence ID" value="KAF4121905.1"/>
    <property type="molecule type" value="Genomic_DNA"/>
</dbReference>
<feature type="domain" description="Fumarylacetoacetase-like C-terminal" evidence="3">
    <location>
        <begin position="82"/>
        <end position="289"/>
    </location>
</feature>
<dbReference type="FunFam" id="3.90.850.10:FF:000002">
    <property type="entry name" value="2-hydroxyhepta-2,4-diene-1,7-dioate isomerase"/>
    <property type="match status" value="1"/>
</dbReference>
<keyword evidence="2" id="KW-0479">Metal-binding</keyword>
<dbReference type="GO" id="GO:0050163">
    <property type="term" value="F:oxaloacetate tautomerase activity"/>
    <property type="evidence" value="ECO:0007669"/>
    <property type="project" value="UniProtKB-ARBA"/>
</dbReference>
<dbReference type="AlphaFoldDB" id="A0A9P4YSD9"/>
<dbReference type="GeneID" id="55967975"/>
<dbReference type="Pfam" id="PF01557">
    <property type="entry name" value="FAA_hydrolase"/>
    <property type="match status" value="1"/>
</dbReference>
<dbReference type="InterPro" id="IPR036663">
    <property type="entry name" value="Fumarylacetoacetase_C_sf"/>
</dbReference>
<comment type="similarity">
    <text evidence="1">Belongs to the FAH family.</text>
</comment>